<accession>A0A397IWT1</accession>
<dbReference type="Pfam" id="PF25372">
    <property type="entry name" value="DUF7885"/>
    <property type="match status" value="1"/>
</dbReference>
<name>A0A397IWT1_9GLOM</name>
<evidence type="ECO:0000259" key="2">
    <source>
        <dbReference type="PROSITE" id="PS50181"/>
    </source>
</evidence>
<evidence type="ECO:0000313" key="4">
    <source>
        <dbReference type="Proteomes" id="UP000266861"/>
    </source>
</evidence>
<dbReference type="GO" id="GO:0031146">
    <property type="term" value="P:SCF-dependent proteasomal ubiquitin-dependent protein catabolic process"/>
    <property type="evidence" value="ECO:0007669"/>
    <property type="project" value="TreeGrafter"/>
</dbReference>
<dbReference type="STRING" id="1348612.A0A397IWT1"/>
<dbReference type="PROSITE" id="PS50181">
    <property type="entry name" value="FBOX"/>
    <property type="match status" value="1"/>
</dbReference>
<dbReference type="InterPro" id="IPR032675">
    <property type="entry name" value="LRR_dom_sf"/>
</dbReference>
<proteinExistence type="predicted"/>
<dbReference type="Gene3D" id="3.80.10.10">
    <property type="entry name" value="Ribonuclease Inhibitor"/>
    <property type="match status" value="3"/>
</dbReference>
<organism evidence="3 4">
    <name type="scientific">Diversispora epigaea</name>
    <dbReference type="NCBI Taxonomy" id="1348612"/>
    <lineage>
        <taxon>Eukaryota</taxon>
        <taxon>Fungi</taxon>
        <taxon>Fungi incertae sedis</taxon>
        <taxon>Mucoromycota</taxon>
        <taxon>Glomeromycotina</taxon>
        <taxon>Glomeromycetes</taxon>
        <taxon>Diversisporales</taxon>
        <taxon>Diversisporaceae</taxon>
        <taxon>Diversispora</taxon>
    </lineage>
</organism>
<dbReference type="EMBL" id="PQFF01000170">
    <property type="protein sequence ID" value="RHZ77353.1"/>
    <property type="molecule type" value="Genomic_DNA"/>
</dbReference>
<dbReference type="PANTHER" id="PTHR13318:SF95">
    <property type="entry name" value="F-BOX PROTEIN YLR352W"/>
    <property type="match status" value="1"/>
</dbReference>
<dbReference type="Proteomes" id="UP000266861">
    <property type="component" value="Unassembled WGS sequence"/>
</dbReference>
<dbReference type="Pfam" id="PF12937">
    <property type="entry name" value="F-box-like"/>
    <property type="match status" value="1"/>
</dbReference>
<keyword evidence="4" id="KW-1185">Reference proteome</keyword>
<dbReference type="GO" id="GO:0019005">
    <property type="term" value="C:SCF ubiquitin ligase complex"/>
    <property type="evidence" value="ECO:0007669"/>
    <property type="project" value="TreeGrafter"/>
</dbReference>
<dbReference type="PANTHER" id="PTHR13318">
    <property type="entry name" value="PARTNER OF PAIRED, ISOFORM B-RELATED"/>
    <property type="match status" value="1"/>
</dbReference>
<dbReference type="OrthoDB" id="421226at2759"/>
<dbReference type="InterPro" id="IPR001810">
    <property type="entry name" value="F-box_dom"/>
</dbReference>
<dbReference type="SMART" id="SM00256">
    <property type="entry name" value="FBOX"/>
    <property type="match status" value="1"/>
</dbReference>
<gene>
    <name evidence="3" type="ORF">Glove_180g87</name>
</gene>
<dbReference type="SUPFAM" id="SSF81383">
    <property type="entry name" value="F-box domain"/>
    <property type="match status" value="1"/>
</dbReference>
<dbReference type="AlphaFoldDB" id="A0A397IWT1"/>
<evidence type="ECO:0000256" key="1">
    <source>
        <dbReference type="SAM" id="MobiDB-lite"/>
    </source>
</evidence>
<evidence type="ECO:0000313" key="3">
    <source>
        <dbReference type="EMBL" id="RHZ77353.1"/>
    </source>
</evidence>
<dbReference type="SUPFAM" id="SSF52047">
    <property type="entry name" value="RNI-like"/>
    <property type="match status" value="2"/>
</dbReference>
<dbReference type="InterPro" id="IPR006553">
    <property type="entry name" value="Leu-rich_rpt_Cys-con_subtyp"/>
</dbReference>
<reference evidence="3 4" key="1">
    <citation type="submission" date="2018-08" db="EMBL/GenBank/DDBJ databases">
        <title>Genome and evolution of the arbuscular mycorrhizal fungus Diversispora epigaea (formerly Glomus versiforme) and its bacterial endosymbionts.</title>
        <authorList>
            <person name="Sun X."/>
            <person name="Fei Z."/>
            <person name="Harrison M."/>
        </authorList>
    </citation>
    <scope>NUCLEOTIDE SEQUENCE [LARGE SCALE GENOMIC DNA]</scope>
    <source>
        <strain evidence="3 4">IT104</strain>
    </source>
</reference>
<protein>
    <recommendedName>
        <fullName evidence="2">F-box domain-containing protein</fullName>
    </recommendedName>
</protein>
<dbReference type="InterPro" id="IPR057207">
    <property type="entry name" value="FBXL15_LRR"/>
</dbReference>
<dbReference type="SMART" id="SM00367">
    <property type="entry name" value="LRR_CC"/>
    <property type="match status" value="8"/>
</dbReference>
<feature type="region of interest" description="Disordered" evidence="1">
    <location>
        <begin position="35"/>
        <end position="79"/>
    </location>
</feature>
<dbReference type="InterPro" id="IPR036047">
    <property type="entry name" value="F-box-like_dom_sf"/>
</dbReference>
<sequence>MNVTSRELELEKDYEMIPEDKISDELKLLKLDKDYKNIPEDKNNNIPEDKNNNIPEDKNNNIPEDKNNNIPEDKNNNILEDKNNNILEDKNNNIPEDKNNNVVTNIISDRAFPNIPNELSFLILSHLNQQNRIKLSRVSKAFRNLTYESILWREAIIYNTRGFGDNALQILKNVHYLDARASKLDDDFIRKLVSGSPGKSLRVVLDLSVNKITDKVIVDIGHNCQNLQKLYLEGCRNLTEVQPLRFLSPHLTTLILSHCSELSDESIEELISYLGPNLIKLDLDGCHRITNYGIYKISEHLNNLKYLAIDGQGIEDNSLLEIFKKCGFLNLFSMSFCDVLTDNSLDGIIQYLTPNLQFLRLRKGSEFTEEGFNRFFHGLSLRNHSFYSLDMSECLNITESNLNQMTHSKLRWLNLDWCWKLKEESLYKILTLYPELQEIMMTGCNEITYGIIQYLTPNLQFLRLRKGSEFTEEGFNRFFHGLSLRNHSFYSLDMSECLNITESNLNQMTHSKLRWLNLDWCWKLKEESLYKILTLYPELQEIMMTGCNEITCESLLDMKFPELKVLNLLSCRNVESDIIKKICELNKELYIIGYYGEVYKDGIQIGYHDDIYIEREEIELMVVYGREEEVKQLMVNMESLYKPINDLSHRMTFHHVCYRWSLLYQNIKSIFNLSKMALKEMSKSVIVELLKDRVTADNSPC</sequence>
<comment type="caution">
    <text evidence="3">The sequence shown here is derived from an EMBL/GenBank/DDBJ whole genome shotgun (WGS) entry which is preliminary data.</text>
</comment>
<feature type="domain" description="F-box" evidence="2">
    <location>
        <begin position="109"/>
        <end position="155"/>
    </location>
</feature>